<keyword evidence="10" id="KW-1185">Reference proteome</keyword>
<keyword evidence="4" id="KW-0274">FAD</keyword>
<feature type="domain" description="Acyl-CoA dehydrogenase/oxidase N-terminal" evidence="8">
    <location>
        <begin position="363"/>
        <end position="454"/>
    </location>
</feature>
<name>A0ABS1M863_9NOCA</name>
<dbReference type="EMBL" id="JAERRJ010000004">
    <property type="protein sequence ID" value="MBL1075338.1"/>
    <property type="molecule type" value="Genomic_DNA"/>
</dbReference>
<evidence type="ECO:0000256" key="5">
    <source>
        <dbReference type="ARBA" id="ARBA00023002"/>
    </source>
</evidence>
<evidence type="ECO:0000256" key="1">
    <source>
        <dbReference type="ARBA" id="ARBA00001974"/>
    </source>
</evidence>
<dbReference type="PANTHER" id="PTHR43292">
    <property type="entry name" value="ACYL-COA DEHYDROGENASE"/>
    <property type="match status" value="1"/>
</dbReference>
<organism evidence="9 10">
    <name type="scientific">Nocardia acididurans</name>
    <dbReference type="NCBI Taxonomy" id="2802282"/>
    <lineage>
        <taxon>Bacteria</taxon>
        <taxon>Bacillati</taxon>
        <taxon>Actinomycetota</taxon>
        <taxon>Actinomycetes</taxon>
        <taxon>Mycobacteriales</taxon>
        <taxon>Nocardiaceae</taxon>
        <taxon>Nocardia</taxon>
    </lineage>
</organism>
<dbReference type="InterPro" id="IPR009100">
    <property type="entry name" value="AcylCoA_DH/oxidase_NM_dom_sf"/>
</dbReference>
<keyword evidence="5" id="KW-0560">Oxidoreductase</keyword>
<dbReference type="InterPro" id="IPR006091">
    <property type="entry name" value="Acyl-CoA_Oxase/DH_mid-dom"/>
</dbReference>
<proteinExistence type="inferred from homology"/>
<feature type="domain" description="Acyl-CoA dehydrogenase/oxidase C-terminal" evidence="6">
    <location>
        <begin position="611"/>
        <end position="709"/>
    </location>
</feature>
<dbReference type="Gene3D" id="1.20.140.10">
    <property type="entry name" value="Butyryl-CoA Dehydrogenase, subunit A, domain 3"/>
    <property type="match status" value="2"/>
</dbReference>
<keyword evidence="3" id="KW-0285">Flavoprotein</keyword>
<dbReference type="InterPro" id="IPR013786">
    <property type="entry name" value="AcylCoA_DH/ox_N"/>
</dbReference>
<accession>A0ABS1M863</accession>
<evidence type="ECO:0000256" key="2">
    <source>
        <dbReference type="ARBA" id="ARBA00009347"/>
    </source>
</evidence>
<comment type="caution">
    <text evidence="9">The sequence shown here is derived from an EMBL/GenBank/DDBJ whole genome shotgun (WGS) entry which is preliminary data.</text>
</comment>
<evidence type="ECO:0000259" key="7">
    <source>
        <dbReference type="Pfam" id="PF02770"/>
    </source>
</evidence>
<dbReference type="Gene3D" id="1.10.540.10">
    <property type="entry name" value="Acyl-CoA dehydrogenase/oxidase, N-terminal domain"/>
    <property type="match status" value="2"/>
</dbReference>
<dbReference type="InterPro" id="IPR037069">
    <property type="entry name" value="AcylCoA_DH/ox_N_sf"/>
</dbReference>
<evidence type="ECO:0000259" key="6">
    <source>
        <dbReference type="Pfam" id="PF00441"/>
    </source>
</evidence>
<dbReference type="InterPro" id="IPR046373">
    <property type="entry name" value="Acyl-CoA_Oxase/DH_mid-dom_sf"/>
</dbReference>
<dbReference type="InterPro" id="IPR052161">
    <property type="entry name" value="Mycobact_Acyl-CoA_DH"/>
</dbReference>
<feature type="domain" description="Acyl-CoA dehydrogenase/oxidase C-terminal" evidence="6">
    <location>
        <begin position="206"/>
        <end position="326"/>
    </location>
</feature>
<reference evidence="9 10" key="1">
    <citation type="submission" date="2021-01" db="EMBL/GenBank/DDBJ databases">
        <title>WGS of actinomycetes isolated from Thailand.</title>
        <authorList>
            <person name="Thawai C."/>
        </authorList>
    </citation>
    <scope>NUCLEOTIDE SEQUENCE [LARGE SCALE GENOMIC DNA]</scope>
    <source>
        <strain evidence="9 10">LPG 2</strain>
    </source>
</reference>
<feature type="domain" description="Acyl-CoA dehydrogenase/oxidase N-terminal" evidence="8">
    <location>
        <begin position="9"/>
        <end position="118"/>
    </location>
</feature>
<evidence type="ECO:0000313" key="9">
    <source>
        <dbReference type="EMBL" id="MBL1075338.1"/>
    </source>
</evidence>
<protein>
    <submittedName>
        <fullName evidence="9">Acyl-CoA dehydrogenase</fullName>
    </submittedName>
</protein>
<evidence type="ECO:0000256" key="4">
    <source>
        <dbReference type="ARBA" id="ARBA00022827"/>
    </source>
</evidence>
<gene>
    <name evidence="9" type="ORF">JK358_13135</name>
</gene>
<dbReference type="Pfam" id="PF02770">
    <property type="entry name" value="Acyl-CoA_dh_M"/>
    <property type="match status" value="1"/>
</dbReference>
<dbReference type="PANTHER" id="PTHR43292:SF4">
    <property type="entry name" value="ACYL-COA DEHYDROGENASE FADE34"/>
    <property type="match status" value="1"/>
</dbReference>
<sequence>MVGGIAIGAEHRALADTVAGFLDRKGARATARALLETDEETLPPWWPELRALGWPGVHVPEEYGGAGYGLEELAVIVEGLGRAVAPGPFVPTVLASAFLVAAGDEVVRAKLLPGLADGSVTAAVCTRQGLTRAGAAVSGQVAVLGGGTAQTLVLAVGNDVAILEVGPGVSVRTPPNLDPTRRTARVTLDAVAATIVPESAGMLRDLERVILSAEAVGVAAEATRMAAEYAGVRRQFGRLIGTYQAVKHHCANMAVATELATSAVWDAARAARTGGTQLACAAACAAVEAAYAVDFCANHMTQVHGGIAMTWEHDAHLFVRRAAVLSALLEPGRAAVDLVGHTRAGVTRERAIELPPEAETVRAAVRAEAAQLAALPAAERRARLIATGYGMPHWPQPYGRNADALEQIIIEQEFAAAGIEKLDLGITAWNILTIIQHGDQDQRDRWVGPALAGEVVWCQLFSEPGAGSDAAGITTRGVRVDGGWRVTGQKVWTSGAHLAGRGFATVRTDPEVPKHQGITMMAIDMHAPGVRVRPLRMPSGQSEFNEVFLDEVFVPDADVVGPVDGGWTVARATLGNESVSIGNTGSRFSIPGPALVALYDTHSERLTGGAARVGRYLAEQQAMALLNLRSASRAVSGGGPGPEGAITKLVASELGHESAAQLAELMGDDTFFVDGAAALSNTLVLMHRGMSIAGGTSEIKRNQIGERILGLPRDPLIG</sequence>
<dbReference type="Pfam" id="PF02771">
    <property type="entry name" value="Acyl-CoA_dh_N"/>
    <property type="match status" value="2"/>
</dbReference>
<feature type="domain" description="Acyl-CoA oxidase/dehydrogenase middle" evidence="7">
    <location>
        <begin position="458"/>
        <end position="551"/>
    </location>
</feature>
<dbReference type="Proteomes" id="UP000602198">
    <property type="component" value="Unassembled WGS sequence"/>
</dbReference>
<evidence type="ECO:0000256" key="3">
    <source>
        <dbReference type="ARBA" id="ARBA00022630"/>
    </source>
</evidence>
<dbReference type="Pfam" id="PF00441">
    <property type="entry name" value="Acyl-CoA_dh_1"/>
    <property type="match status" value="2"/>
</dbReference>
<dbReference type="Gene3D" id="2.40.110.10">
    <property type="entry name" value="Butyryl-CoA Dehydrogenase, subunit A, domain 2"/>
    <property type="match status" value="1"/>
</dbReference>
<dbReference type="SUPFAM" id="SSF56645">
    <property type="entry name" value="Acyl-CoA dehydrogenase NM domain-like"/>
    <property type="match status" value="2"/>
</dbReference>
<dbReference type="SUPFAM" id="SSF47203">
    <property type="entry name" value="Acyl-CoA dehydrogenase C-terminal domain-like"/>
    <property type="match status" value="2"/>
</dbReference>
<comment type="cofactor">
    <cofactor evidence="1">
        <name>FAD</name>
        <dbReference type="ChEBI" id="CHEBI:57692"/>
    </cofactor>
</comment>
<comment type="similarity">
    <text evidence="2">Belongs to the acyl-CoA dehydrogenase family.</text>
</comment>
<evidence type="ECO:0000313" key="10">
    <source>
        <dbReference type="Proteomes" id="UP000602198"/>
    </source>
</evidence>
<dbReference type="InterPro" id="IPR036250">
    <property type="entry name" value="AcylCo_DH-like_C"/>
</dbReference>
<dbReference type="InterPro" id="IPR009075">
    <property type="entry name" value="AcylCo_DH/oxidase_C"/>
</dbReference>
<evidence type="ECO:0000259" key="8">
    <source>
        <dbReference type="Pfam" id="PF02771"/>
    </source>
</evidence>